<evidence type="ECO:0000313" key="5">
    <source>
        <dbReference type="Proteomes" id="UP000700596"/>
    </source>
</evidence>
<sequence length="1095" mass="120895">MTDTTSIGNLAVAWSLPVVLQAVLCKMFWYCPWSITQAKVQYYPPIMAVPEIFFGTPVTPFSAAGCSPHDAVAALKEDGFLDILDHQCHLDKDPFHRPTLPLEPIEYHPGQCPSSSFMDTYSQETQSTFASAIHAMISAHDTFHATLFDVATGEWGNLVIVILFIAMLVLQSWRIWKEMENVQAAHTLAIAALHADVDTVKSSVASNAKKIAARLREQKNEFESIINNSSTAMKDIERNFTEAVEKSEQSTVQGIESTNERLDSLAAIIGTLQQVAAQDKTKSEELTSAFTRLYSLSATVEKLEKIAEQEKMKVEKLTSTNSHLTERVKHLEQEERRLAGFDPSVMASDFKCQIDNLAGGNADGLKKSEESLTFLRDRVDIIESRINDAEEIGALKSDIDNIDNEIGALKSGIHNMDKKLSAHKDSFQSAMTNVTSLVLHNRAVGQALEARCNNFVISEAIYELVASIWKNSEIFGRVNALEASNETMEQRICSSKQDVLTHIERQLTESSEAAASKSKVSFEAIQEQIGEIVTNGYKLHARMEECVAASKEASKSTEDSMSNDFQQRVDELTAVNNVIAKGVEALAIKISSSEEAIAIDLEKIAKERKTLIDRVDSLSKSYDQKQSEVVVDIQQRLESLEQSDKQLSESTTANQTDFQKQLDTINQKSLSYAEALSEHINGFCKRRNQLDERLRSLSFSWSGNKEYANTLQSVVAGECEELLGHTIAQILERINAAEPSIAFATIYERKKQALETKVNIANSTFRHTAMSPVELETMRCLSRMLIRDMKFRPDPLFEIVEPIIVDRTVNPPTTTPSTYQNIFTSPRQNSESPLLQQNMIQSPFFHGNHPSAQYNRNPSPFQKGISAQQVYQQGHQSTKQLGGTFGQQAPQPPVIERNWQQSTPIPQPSGSQAERGTQANGQQTPRPPVVEHNWQATSTPQSSIPQARENGKTQEQPAPLAPVIEHSWQNNYTAKLQATPSNKSTHGGRAKSKDTPAASAVVPVTPSRSEAQVSVRDQNWQGTSNIRIASSHDPRRGGLVNSRYATGSAVASSKPGPNTASVSLASTAPMEKMPAPTKGTVSTPVVEEPDKKASE</sequence>
<dbReference type="EMBL" id="JAGMWT010000004">
    <property type="protein sequence ID" value="KAH7130086.1"/>
    <property type="molecule type" value="Genomic_DNA"/>
</dbReference>
<evidence type="ECO:0000256" key="1">
    <source>
        <dbReference type="SAM" id="Coils"/>
    </source>
</evidence>
<feature type="compositionally biased region" description="Polar residues" evidence="2">
    <location>
        <begin position="1043"/>
        <end position="1066"/>
    </location>
</feature>
<feature type="compositionally biased region" description="Polar residues" evidence="2">
    <location>
        <begin position="850"/>
        <end position="889"/>
    </location>
</feature>
<feature type="transmembrane region" description="Helical" evidence="3">
    <location>
        <begin position="155"/>
        <end position="176"/>
    </location>
</feature>
<feature type="compositionally biased region" description="Polar residues" evidence="2">
    <location>
        <begin position="1006"/>
        <end position="1028"/>
    </location>
</feature>
<keyword evidence="1" id="KW-0175">Coiled coil</keyword>
<feature type="coiled-coil region" evidence="1">
    <location>
        <begin position="300"/>
        <end position="334"/>
    </location>
</feature>
<keyword evidence="3" id="KW-0812">Transmembrane</keyword>
<feature type="transmembrane region" description="Helical" evidence="3">
    <location>
        <begin position="12"/>
        <end position="31"/>
    </location>
</feature>
<dbReference type="AlphaFoldDB" id="A0A9P9E3J5"/>
<feature type="compositionally biased region" description="Polar residues" evidence="2">
    <location>
        <begin position="898"/>
        <end position="924"/>
    </location>
</feature>
<organism evidence="4 5">
    <name type="scientific">Dendryphion nanum</name>
    <dbReference type="NCBI Taxonomy" id="256645"/>
    <lineage>
        <taxon>Eukaryota</taxon>
        <taxon>Fungi</taxon>
        <taxon>Dikarya</taxon>
        <taxon>Ascomycota</taxon>
        <taxon>Pezizomycotina</taxon>
        <taxon>Dothideomycetes</taxon>
        <taxon>Pleosporomycetidae</taxon>
        <taxon>Pleosporales</taxon>
        <taxon>Torulaceae</taxon>
        <taxon>Dendryphion</taxon>
    </lineage>
</organism>
<feature type="region of interest" description="Disordered" evidence="2">
    <location>
        <begin position="844"/>
        <end position="956"/>
    </location>
</feature>
<keyword evidence="3" id="KW-0472">Membrane</keyword>
<reference evidence="4" key="1">
    <citation type="journal article" date="2021" name="Nat. Commun.">
        <title>Genetic determinants of endophytism in the Arabidopsis root mycobiome.</title>
        <authorList>
            <person name="Mesny F."/>
            <person name="Miyauchi S."/>
            <person name="Thiergart T."/>
            <person name="Pickel B."/>
            <person name="Atanasova L."/>
            <person name="Karlsson M."/>
            <person name="Huettel B."/>
            <person name="Barry K.W."/>
            <person name="Haridas S."/>
            <person name="Chen C."/>
            <person name="Bauer D."/>
            <person name="Andreopoulos W."/>
            <person name="Pangilinan J."/>
            <person name="LaButti K."/>
            <person name="Riley R."/>
            <person name="Lipzen A."/>
            <person name="Clum A."/>
            <person name="Drula E."/>
            <person name="Henrissat B."/>
            <person name="Kohler A."/>
            <person name="Grigoriev I.V."/>
            <person name="Martin F.M."/>
            <person name="Hacquard S."/>
        </authorList>
    </citation>
    <scope>NUCLEOTIDE SEQUENCE</scope>
    <source>
        <strain evidence="4">MPI-CAGE-CH-0243</strain>
    </source>
</reference>
<feature type="region of interest" description="Disordered" evidence="2">
    <location>
        <begin position="978"/>
        <end position="1095"/>
    </location>
</feature>
<protein>
    <submittedName>
        <fullName evidence="4">Uncharacterized protein</fullName>
    </submittedName>
</protein>
<accession>A0A9P9E3J5</accession>
<evidence type="ECO:0000313" key="4">
    <source>
        <dbReference type="EMBL" id="KAH7130086.1"/>
    </source>
</evidence>
<proteinExistence type="predicted"/>
<keyword evidence="3" id="KW-1133">Transmembrane helix</keyword>
<dbReference type="Gene3D" id="1.20.5.340">
    <property type="match status" value="1"/>
</dbReference>
<evidence type="ECO:0000256" key="2">
    <source>
        <dbReference type="SAM" id="MobiDB-lite"/>
    </source>
</evidence>
<keyword evidence="5" id="KW-1185">Reference proteome</keyword>
<evidence type="ECO:0000256" key="3">
    <source>
        <dbReference type="SAM" id="Phobius"/>
    </source>
</evidence>
<feature type="coiled-coil region" evidence="1">
    <location>
        <begin position="365"/>
        <end position="392"/>
    </location>
</feature>
<comment type="caution">
    <text evidence="4">The sequence shown here is derived from an EMBL/GenBank/DDBJ whole genome shotgun (WGS) entry which is preliminary data.</text>
</comment>
<feature type="compositionally biased region" description="Polar residues" evidence="2">
    <location>
        <begin position="934"/>
        <end position="945"/>
    </location>
</feature>
<dbReference type="Proteomes" id="UP000700596">
    <property type="component" value="Unassembled WGS sequence"/>
</dbReference>
<gene>
    <name evidence="4" type="ORF">B0J11DRAFT_503892</name>
</gene>
<name>A0A9P9E3J5_9PLEO</name>